<gene>
    <name evidence="1" type="ORF">MRATA1EN1_LOCUS14230</name>
</gene>
<dbReference type="EMBL" id="OX459960">
    <property type="protein sequence ID" value="CAI9165268.1"/>
    <property type="molecule type" value="Genomic_DNA"/>
</dbReference>
<keyword evidence="2" id="KW-1185">Reference proteome</keyword>
<proteinExistence type="predicted"/>
<sequence length="157" mass="17061">MLGPRTHKRYLELKQNTYSGYAERRAHTHTHTHTHTHKDAGKKAWEVVQAAEDPWRHQGMCAQGVAGVLYTAHTPSPQASPELQFGISSGAGPELQEMSPSLSRPGRSLWVARPVWVPGPSGPAPQEDGQAQACCMRAGVWRAALTQSYPGSAGRES</sequence>
<organism evidence="1 2">
    <name type="scientific">Rangifer tarandus platyrhynchus</name>
    <name type="common">Svalbard reindeer</name>
    <dbReference type="NCBI Taxonomy" id="3082113"/>
    <lineage>
        <taxon>Eukaryota</taxon>
        <taxon>Metazoa</taxon>
        <taxon>Chordata</taxon>
        <taxon>Craniata</taxon>
        <taxon>Vertebrata</taxon>
        <taxon>Euteleostomi</taxon>
        <taxon>Mammalia</taxon>
        <taxon>Eutheria</taxon>
        <taxon>Laurasiatheria</taxon>
        <taxon>Artiodactyla</taxon>
        <taxon>Ruminantia</taxon>
        <taxon>Pecora</taxon>
        <taxon>Cervidae</taxon>
        <taxon>Odocoileinae</taxon>
        <taxon>Rangifer</taxon>
    </lineage>
</organism>
<evidence type="ECO:0000313" key="2">
    <source>
        <dbReference type="Proteomes" id="UP001176941"/>
    </source>
</evidence>
<name>A0ABN8YV87_RANTA</name>
<reference evidence="1" key="1">
    <citation type="submission" date="2023-04" db="EMBL/GenBank/DDBJ databases">
        <authorList>
            <consortium name="ELIXIR-Norway"/>
        </authorList>
    </citation>
    <scope>NUCLEOTIDE SEQUENCE [LARGE SCALE GENOMIC DNA]</scope>
</reference>
<evidence type="ECO:0000313" key="1">
    <source>
        <dbReference type="EMBL" id="CAI9165268.1"/>
    </source>
</evidence>
<accession>A0ABN8YV87</accession>
<dbReference type="Proteomes" id="UP001176941">
    <property type="component" value="Chromosome 24"/>
</dbReference>
<protein>
    <submittedName>
        <fullName evidence="1">Uncharacterized protein</fullName>
    </submittedName>
</protein>